<dbReference type="VEuPathDB" id="TrichDB:TRFO_32083"/>
<accession>A0A1J4JQ08</accession>
<dbReference type="AlphaFoldDB" id="A0A1J4JQ08"/>
<organism evidence="2 3">
    <name type="scientific">Tritrichomonas foetus</name>
    <dbReference type="NCBI Taxonomy" id="1144522"/>
    <lineage>
        <taxon>Eukaryota</taxon>
        <taxon>Metamonada</taxon>
        <taxon>Parabasalia</taxon>
        <taxon>Tritrichomonadida</taxon>
        <taxon>Tritrichomonadidae</taxon>
        <taxon>Tritrichomonas</taxon>
    </lineage>
</organism>
<dbReference type="Proteomes" id="UP000179807">
    <property type="component" value="Unassembled WGS sequence"/>
</dbReference>
<dbReference type="OrthoDB" id="2436455at2759"/>
<keyword evidence="3" id="KW-1185">Reference proteome</keyword>
<gene>
    <name evidence="2" type="ORF">TRFO_32083</name>
</gene>
<dbReference type="RefSeq" id="XP_068354329.1">
    <property type="nucleotide sequence ID" value="XM_068508300.1"/>
</dbReference>
<evidence type="ECO:0000313" key="2">
    <source>
        <dbReference type="EMBL" id="OHT01193.1"/>
    </source>
</evidence>
<comment type="caution">
    <text evidence="2">The sequence shown here is derived from an EMBL/GenBank/DDBJ whole genome shotgun (WGS) entry which is preliminary data.</text>
</comment>
<feature type="coiled-coil region" evidence="1">
    <location>
        <begin position="175"/>
        <end position="334"/>
    </location>
</feature>
<evidence type="ECO:0000313" key="3">
    <source>
        <dbReference type="Proteomes" id="UP000179807"/>
    </source>
</evidence>
<proteinExistence type="predicted"/>
<dbReference type="GeneID" id="94843004"/>
<sequence length="544" mass="63664">MNSIANSLFDSASGLDDDTSVSDLQVSHLQDEILQQSKGIEQFIRSTTKDEDNAPLSVLKSLFTLFKSELSVNLTLRKVLVEERKKAGLSNSRIQTLFHTLHREGFKDIKNFDEIVTVIKQQTAEINILMKNLKIFKKALREERHKNKHFAFHLSELEDEISVKQMNEEENSKKLSLFNEKVKKANNEIATLNHEIIIKRNKIIELEQTIHELEQTIHEREKNINEREMTIHDLEMKVQEQLNHQKDIQNQYSQEISKIKTKSDDNKMIYFTQITSLQKELESLKSQLNQQQKHHEQEITDLHSQYFTDVELIKNELNEKIKSLQFEKEEIGNNRKDELENHQRYNETMRQTLSEKDNLSLSQSKEIMRLKAKIAELEKSDADSSLNNLTLQKKIKKLNKKIKVLQIKIKDSCIDHDNEIDQLKIACQKQITRNENSLNSSFQSKVNQLEVTIRELRTKNEEQKSEIGNLRELVRKLSFNLQQEEADNARLQATLHMKKYVEHSSPISLQINTKKRSRSKRGCNERKFEEISSEFTSSSLSGNE</sequence>
<evidence type="ECO:0000256" key="1">
    <source>
        <dbReference type="SAM" id="Coils"/>
    </source>
</evidence>
<reference evidence="2" key="1">
    <citation type="submission" date="2016-10" db="EMBL/GenBank/DDBJ databases">
        <authorList>
            <person name="Benchimol M."/>
            <person name="Almeida L.G."/>
            <person name="Vasconcelos A.T."/>
            <person name="Perreira-Neves A."/>
            <person name="Rosa I.A."/>
            <person name="Tasca T."/>
            <person name="Bogo M.R."/>
            <person name="de Souza W."/>
        </authorList>
    </citation>
    <scope>NUCLEOTIDE SEQUENCE [LARGE SCALE GENOMIC DNA]</scope>
    <source>
        <strain evidence="2">K</strain>
    </source>
</reference>
<name>A0A1J4JQ08_9EUKA</name>
<keyword evidence="1" id="KW-0175">Coiled coil</keyword>
<dbReference type="EMBL" id="MLAK01000924">
    <property type="protein sequence ID" value="OHT01193.1"/>
    <property type="molecule type" value="Genomic_DNA"/>
</dbReference>
<protein>
    <submittedName>
        <fullName evidence="2">Uncharacterized protein</fullName>
    </submittedName>
</protein>
<feature type="coiled-coil region" evidence="1">
    <location>
        <begin position="439"/>
        <end position="494"/>
    </location>
</feature>